<organism evidence="1">
    <name type="scientific">Siphoviridae sp. ctTkm23</name>
    <dbReference type="NCBI Taxonomy" id="2825522"/>
    <lineage>
        <taxon>Viruses</taxon>
        <taxon>Duplodnaviria</taxon>
        <taxon>Heunggongvirae</taxon>
        <taxon>Uroviricota</taxon>
        <taxon>Caudoviricetes</taxon>
    </lineage>
</organism>
<name>A0A8S5TRN8_9CAUD</name>
<reference evidence="1" key="1">
    <citation type="journal article" date="2021" name="Proc. Natl. Acad. Sci. U.S.A.">
        <title>A Catalog of Tens of Thousands of Viruses from Human Metagenomes Reveals Hidden Associations with Chronic Diseases.</title>
        <authorList>
            <person name="Tisza M.J."/>
            <person name="Buck C.B."/>
        </authorList>
    </citation>
    <scope>NUCLEOTIDE SEQUENCE</scope>
    <source>
        <strain evidence="1">CtTkm23</strain>
    </source>
</reference>
<dbReference type="EMBL" id="BK015911">
    <property type="protein sequence ID" value="DAF84878.1"/>
    <property type="molecule type" value="Genomic_DNA"/>
</dbReference>
<proteinExistence type="predicted"/>
<evidence type="ECO:0000313" key="1">
    <source>
        <dbReference type="EMBL" id="DAF84878.1"/>
    </source>
</evidence>
<accession>A0A8S5TRN8</accession>
<protein>
    <submittedName>
        <fullName evidence="1">Uncharacterized protein</fullName>
    </submittedName>
</protein>
<sequence>MDRKTAELSGYFIQITIINKTMNTTKVALASQDETTEQFENTTVHFTEEERAGRNPAAAVPEASSVYAGDNTHAGAGSFSGPVVLDGTLTPDALETGRMLAKVTACSCIPLISAFNATVKQKGPMGFNISRPADGRPVKVGGVGNPWGWWSKDKVVVQINFVPDERAVFEVGSCTFADFTAPPEDHYAYAHTIRQTGNAAGIYISLQIDSALRKFRVKYHSRLSNSAVAPGVLSVYEWDMPEEFYNVKMARLIYAYRHQYLDVYYVTPSGELKLIAATPASQGYAITEAQLLFHGNSEIYSAIAHVEDNKLRDWLGKQPLPYSRSKWVERNSNAPLSGIDLPSAGGSSSLTLNSGAGSAWTLVSKPDWLDAGAEHWENGAVVTVSAGAAEETRHGSLILATDGNHAAAGVKAYEKVVITQTVQA</sequence>